<dbReference type="Gene3D" id="3.60.20.40">
    <property type="match status" value="1"/>
</dbReference>
<feature type="binding site" evidence="7">
    <location>
        <begin position="495"/>
        <end position="496"/>
    </location>
    <ligand>
        <name>L-glutamate</name>
        <dbReference type="ChEBI" id="CHEBI:29985"/>
    </ligand>
</feature>
<dbReference type="PANTHER" id="PTHR11686">
    <property type="entry name" value="GAMMA GLUTAMYL TRANSPEPTIDASE"/>
    <property type="match status" value="1"/>
</dbReference>
<keyword evidence="8" id="KW-0378">Hydrolase</keyword>
<dbReference type="NCBIfam" id="TIGR00066">
    <property type="entry name" value="g_glut_trans"/>
    <property type="match status" value="1"/>
</dbReference>
<comment type="catalytic activity">
    <reaction evidence="2 8">
        <text>glutathione + H2O = L-cysteinylglycine + L-glutamate</text>
        <dbReference type="Rhea" id="RHEA:28807"/>
        <dbReference type="ChEBI" id="CHEBI:15377"/>
        <dbReference type="ChEBI" id="CHEBI:29985"/>
        <dbReference type="ChEBI" id="CHEBI:57925"/>
        <dbReference type="ChEBI" id="CHEBI:61694"/>
        <dbReference type="EC" id="3.4.19.13"/>
    </reaction>
</comment>
<comment type="function">
    <text evidence="8">Cleaves the gamma-glutamyl peptide bond of glutathione and glutathione conjugates.</text>
</comment>
<feature type="binding site" evidence="7">
    <location>
        <position position="519"/>
    </location>
    <ligand>
        <name>L-glutamate</name>
        <dbReference type="ChEBI" id="CHEBI:29985"/>
    </ligand>
</feature>
<sequence length="616" mass="67445">MQRFRFLALGALVVTGLWLFSIHELARPLSVADWTTFRYGLKFDRPQIYVTGPKEPNSPIGRKPSLDPSPEHNVEGYYGAVSCDVEECSELGVGILRKGGSAVDAAITVALCLGSVNAFSSGIGGGGFMTVRHPNGTALAYDFREMAPAKANKHMFDQDPILAQVGGLAVAVPGELAGLEQAFDHFTSGKLSWKELFDPVVDLNRRGFNVSVVLAYAIAMAQETFLHYPDEWEEYYLKDDKDGRLLVGAGDVMTRPKYADTLEMIGRNGSSAIFYDPEGPIAPSIAAAAQARGGVLEASDFASYQSRVSIPLRTEFMGREVLVPGNPSSGPALLFALNVLDGFDSSEVSAGHDYDPLETHRLVETMKFMAAQRSRLGDVSDNQVHINRMLSREWAEEVRKNISDTTTHDWTYYNPFYETPETHGTTHFSVIDKDNMAVSMTTTVNLLFGAQVADPRTGIVLNSEMDDFSVTNTSNWFGLAPSVYNYVEPGKRPLSSTCPAVVTDLETGIPEMLIGAAGGSHITTAVLQAIVRVLRYRLPLLETIACPRMHHQLLPHKIFFEALVSDEIQEALRQKGHDVEEQVVKTAMNGIVKNPLTGKIQAVSDFWRKGGQAAAY</sequence>
<dbReference type="InterPro" id="IPR043138">
    <property type="entry name" value="GGT_lsub"/>
</dbReference>
<evidence type="ECO:0000256" key="6">
    <source>
        <dbReference type="PIRSR" id="PIRSR600101-1"/>
    </source>
</evidence>
<evidence type="ECO:0000256" key="3">
    <source>
        <dbReference type="ARBA" id="ARBA00005115"/>
    </source>
</evidence>
<feature type="binding site" evidence="7">
    <location>
        <position position="144"/>
    </location>
    <ligand>
        <name>L-glutamate</name>
        <dbReference type="ChEBI" id="CHEBI:29985"/>
    </ligand>
</feature>
<dbReference type="GO" id="GO:0006751">
    <property type="term" value="P:glutathione catabolic process"/>
    <property type="evidence" value="ECO:0007669"/>
    <property type="project" value="UniProtKB-UniRule"/>
</dbReference>
<dbReference type="InterPro" id="IPR000101">
    <property type="entry name" value="GGT_peptidase"/>
</dbReference>
<reference evidence="9" key="1">
    <citation type="submission" date="2014-02" db="EMBL/GenBank/DDBJ databases">
        <authorList>
            <person name="Genoscope - CEA"/>
        </authorList>
    </citation>
    <scope>NUCLEOTIDE SEQUENCE</scope>
    <source>
        <strain evidence="9">LS3</strain>
    </source>
</reference>
<dbReference type="FunFam" id="3.60.20.40:FF:000001">
    <property type="entry name" value="Gamma-glutamyltranspeptidase 1"/>
    <property type="match status" value="1"/>
</dbReference>
<reference evidence="9" key="2">
    <citation type="submission" date="2014-06" db="EMBL/GenBank/DDBJ databases">
        <title>The complete genome of Blastobotrys (Arxula) adeninivorans LS3 - a yeast of biotechnological interest.</title>
        <authorList>
            <person name="Kunze G."/>
            <person name="Gaillardin C."/>
            <person name="Czernicka M."/>
            <person name="Durrens P."/>
            <person name="Martin T."/>
            <person name="Boer E."/>
            <person name="Gabaldon T."/>
            <person name="Cruz J."/>
            <person name="Talla E."/>
            <person name="Marck C."/>
            <person name="Goffeau A."/>
            <person name="Barbe V."/>
            <person name="Baret P."/>
            <person name="Baronian K."/>
            <person name="Beier S."/>
            <person name="Bleykasten C."/>
            <person name="Bode R."/>
            <person name="Casaregola S."/>
            <person name="Despons L."/>
            <person name="Fairhead C."/>
            <person name="Giersberg M."/>
            <person name="Gierski P."/>
            <person name="Hahnel U."/>
            <person name="Hartmann A."/>
            <person name="Jankowska D."/>
            <person name="Jubin C."/>
            <person name="Jung P."/>
            <person name="Lafontaine I."/>
            <person name="Leh-Louis V."/>
            <person name="Lemaire M."/>
            <person name="Marcet-Houben M."/>
            <person name="Mascher M."/>
            <person name="Morel G."/>
            <person name="Richard G.-F."/>
            <person name="Riechen J."/>
            <person name="Sacerdot C."/>
            <person name="Sarkar A."/>
            <person name="Savel G."/>
            <person name="Schacherer J."/>
            <person name="Sherman D."/>
            <person name="Straub M.-L."/>
            <person name="Stein N."/>
            <person name="Thierry A."/>
            <person name="Trautwein-Schult A."/>
            <person name="Westhof E."/>
            <person name="Worch S."/>
            <person name="Dujon B."/>
            <person name="Souciet J.-L."/>
            <person name="Wincker P."/>
            <person name="Scholz U."/>
            <person name="Neuveglise N."/>
        </authorList>
    </citation>
    <scope>NUCLEOTIDE SEQUENCE</scope>
    <source>
        <strain evidence="9">LS3</strain>
    </source>
</reference>
<dbReference type="PhylomeDB" id="A0A060T7R1"/>
<evidence type="ECO:0000256" key="1">
    <source>
        <dbReference type="ARBA" id="ARBA00001049"/>
    </source>
</evidence>
<evidence type="ECO:0000313" key="9">
    <source>
        <dbReference type="EMBL" id="CDP34942.1"/>
    </source>
</evidence>
<evidence type="ECO:0000256" key="2">
    <source>
        <dbReference type="ARBA" id="ARBA00001089"/>
    </source>
</evidence>
<protein>
    <recommendedName>
        <fullName evidence="8">Glutathione hydrolase</fullName>
        <ecNumber evidence="8">2.3.2.2</ecNumber>
        <ecNumber evidence="8">3.4.19.13</ecNumber>
    </recommendedName>
    <alternativeName>
        <fullName evidence="8">Gamma-glutamyltransferase</fullName>
    </alternativeName>
    <alternativeName>
        <fullName evidence="8">Gamma-glutamyltranspeptidase</fullName>
    </alternativeName>
</protein>
<keyword evidence="8" id="KW-0012">Acyltransferase</keyword>
<dbReference type="PRINTS" id="PR01210">
    <property type="entry name" value="GGTRANSPTASE"/>
</dbReference>
<dbReference type="InterPro" id="IPR043137">
    <property type="entry name" value="GGT_ssub_C"/>
</dbReference>
<dbReference type="GO" id="GO:0000324">
    <property type="term" value="C:fungal-type vacuole"/>
    <property type="evidence" value="ECO:0007669"/>
    <property type="project" value="TreeGrafter"/>
</dbReference>
<comment type="similarity">
    <text evidence="4">Belongs to the gamma-glutamyltransferase family.</text>
</comment>
<dbReference type="Gene3D" id="1.10.246.130">
    <property type="match status" value="1"/>
</dbReference>
<dbReference type="EC" id="2.3.2.2" evidence="8"/>
<accession>A0A060T7R1</accession>
<evidence type="ECO:0000256" key="7">
    <source>
        <dbReference type="PIRSR" id="PIRSR600101-2"/>
    </source>
</evidence>
<feature type="binding site" evidence="7">
    <location>
        <position position="467"/>
    </location>
    <ligand>
        <name>L-glutamate</name>
        <dbReference type="ChEBI" id="CHEBI:29985"/>
    </ligand>
</feature>
<evidence type="ECO:0000256" key="8">
    <source>
        <dbReference type="RuleBase" id="RU368068"/>
    </source>
</evidence>
<dbReference type="PANTHER" id="PTHR11686:SF9">
    <property type="entry name" value="RE13973P"/>
    <property type="match status" value="1"/>
</dbReference>
<dbReference type="GO" id="GO:0036374">
    <property type="term" value="F:glutathione hydrolase activity"/>
    <property type="evidence" value="ECO:0007669"/>
    <property type="project" value="UniProtKB-UniRule"/>
</dbReference>
<dbReference type="GO" id="GO:0005886">
    <property type="term" value="C:plasma membrane"/>
    <property type="evidence" value="ECO:0007669"/>
    <property type="project" value="TreeGrafter"/>
</dbReference>
<dbReference type="FunFam" id="1.10.246.130:FF:000001">
    <property type="entry name" value="Gamma-glutamyltransferase 5 isoform 1"/>
    <property type="match status" value="1"/>
</dbReference>
<dbReference type="SUPFAM" id="SSF56235">
    <property type="entry name" value="N-terminal nucleophile aminohydrolases (Ntn hydrolases)"/>
    <property type="match status" value="1"/>
</dbReference>
<evidence type="ECO:0000256" key="4">
    <source>
        <dbReference type="ARBA" id="ARBA00009381"/>
    </source>
</evidence>
<dbReference type="UniPathway" id="UPA00204"/>
<dbReference type="GO" id="GO:0103068">
    <property type="term" value="F:leukotriene C4 gamma-glutamyl transferase activity"/>
    <property type="evidence" value="ECO:0007669"/>
    <property type="project" value="UniProtKB-EC"/>
</dbReference>
<comment type="pathway">
    <text evidence="3 8">Sulfur metabolism; glutathione metabolism.</text>
</comment>
<organism evidence="9">
    <name type="scientific">Blastobotrys adeninivorans</name>
    <name type="common">Yeast</name>
    <name type="synonym">Arxula adeninivorans</name>
    <dbReference type="NCBI Taxonomy" id="409370"/>
    <lineage>
        <taxon>Eukaryota</taxon>
        <taxon>Fungi</taxon>
        <taxon>Dikarya</taxon>
        <taxon>Ascomycota</taxon>
        <taxon>Saccharomycotina</taxon>
        <taxon>Dipodascomycetes</taxon>
        <taxon>Dipodascales</taxon>
        <taxon>Trichomonascaceae</taxon>
        <taxon>Blastobotrys</taxon>
    </lineage>
</organism>
<dbReference type="MEROPS" id="T03.012"/>
<proteinExistence type="inferred from homology"/>
<comment type="catalytic activity">
    <reaction evidence="1 8">
        <text>an S-substituted glutathione + H2O = an S-substituted L-cysteinylglycine + L-glutamate</text>
        <dbReference type="Rhea" id="RHEA:59468"/>
        <dbReference type="ChEBI" id="CHEBI:15377"/>
        <dbReference type="ChEBI" id="CHEBI:29985"/>
        <dbReference type="ChEBI" id="CHEBI:90779"/>
        <dbReference type="ChEBI" id="CHEBI:143103"/>
        <dbReference type="EC" id="3.4.19.13"/>
    </reaction>
</comment>
<keyword evidence="8" id="KW-0808">Transferase</keyword>
<dbReference type="AlphaFoldDB" id="A0A060T7R1"/>
<name>A0A060T7R1_BLAAD</name>
<dbReference type="Pfam" id="PF01019">
    <property type="entry name" value="G_glu_transpept"/>
    <property type="match status" value="1"/>
</dbReference>
<dbReference type="InterPro" id="IPR029055">
    <property type="entry name" value="Ntn_hydrolases_N"/>
</dbReference>
<dbReference type="EC" id="3.4.19.13" evidence="8"/>
<feature type="binding site" evidence="7">
    <location>
        <begin position="443"/>
        <end position="445"/>
    </location>
    <ligand>
        <name>L-glutamate</name>
        <dbReference type="ChEBI" id="CHEBI:29985"/>
    </ligand>
</feature>
<evidence type="ECO:0000256" key="5">
    <source>
        <dbReference type="ARBA" id="ARBA00047417"/>
    </source>
</evidence>
<gene>
    <name evidence="9" type="ORF">GNLVRS02_ARAD1C24002g</name>
</gene>
<feature type="active site" description="Nucleophile" evidence="6">
    <location>
        <position position="425"/>
    </location>
</feature>
<comment type="catalytic activity">
    <reaction evidence="5 8">
        <text>an N-terminal (5-L-glutamyl)-[peptide] + an alpha-amino acid = 5-L-glutamyl amino acid + an N-terminal L-alpha-aminoacyl-[peptide]</text>
        <dbReference type="Rhea" id="RHEA:23904"/>
        <dbReference type="Rhea" id="RHEA-COMP:9780"/>
        <dbReference type="Rhea" id="RHEA-COMP:9795"/>
        <dbReference type="ChEBI" id="CHEBI:77644"/>
        <dbReference type="ChEBI" id="CHEBI:78597"/>
        <dbReference type="ChEBI" id="CHEBI:78599"/>
        <dbReference type="ChEBI" id="CHEBI:78608"/>
        <dbReference type="EC" id="2.3.2.2"/>
    </reaction>
</comment>
<dbReference type="EMBL" id="HG937693">
    <property type="protein sequence ID" value="CDP34942.1"/>
    <property type="molecule type" value="Genomic_DNA"/>
</dbReference>